<proteinExistence type="predicted"/>
<protein>
    <submittedName>
        <fullName evidence="3">Ovule protein</fullName>
    </submittedName>
</protein>
<dbReference type="AlphaFoldDB" id="A0A0M3HME2"/>
<reference evidence="3" key="1">
    <citation type="submission" date="2017-02" db="UniProtKB">
        <authorList>
            <consortium name="WormBaseParasite"/>
        </authorList>
    </citation>
    <scope>IDENTIFICATION</scope>
</reference>
<evidence type="ECO:0000313" key="3">
    <source>
        <dbReference type="WBParaSite" id="ALUE_0000268701-mRNA-1"/>
    </source>
</evidence>
<sequence>MAARPSQSIDEDTSANGDSQKDHKQSYIEVYTKSIQVVESMLKLDRLRQEVAINSMLNKLVFSGIFPVRGTFSWIFSCVHKVAVLN</sequence>
<dbReference type="WBParaSite" id="ALUE_0000268701-mRNA-1">
    <property type="protein sequence ID" value="ALUE_0000268701-mRNA-1"/>
    <property type="gene ID" value="ALUE_0000268701"/>
</dbReference>
<accession>A0A0M3HME2</accession>
<feature type="compositionally biased region" description="Polar residues" evidence="1">
    <location>
        <begin position="1"/>
        <end position="18"/>
    </location>
</feature>
<evidence type="ECO:0000256" key="1">
    <source>
        <dbReference type="SAM" id="MobiDB-lite"/>
    </source>
</evidence>
<name>A0A0M3HME2_ASCLU</name>
<organism evidence="2 3">
    <name type="scientific">Ascaris lumbricoides</name>
    <name type="common">Giant roundworm</name>
    <dbReference type="NCBI Taxonomy" id="6252"/>
    <lineage>
        <taxon>Eukaryota</taxon>
        <taxon>Metazoa</taxon>
        <taxon>Ecdysozoa</taxon>
        <taxon>Nematoda</taxon>
        <taxon>Chromadorea</taxon>
        <taxon>Rhabditida</taxon>
        <taxon>Spirurina</taxon>
        <taxon>Ascaridomorpha</taxon>
        <taxon>Ascaridoidea</taxon>
        <taxon>Ascarididae</taxon>
        <taxon>Ascaris</taxon>
    </lineage>
</organism>
<feature type="region of interest" description="Disordered" evidence="1">
    <location>
        <begin position="1"/>
        <end position="24"/>
    </location>
</feature>
<keyword evidence="2" id="KW-1185">Reference proteome</keyword>
<evidence type="ECO:0000313" key="2">
    <source>
        <dbReference type="Proteomes" id="UP000036681"/>
    </source>
</evidence>
<dbReference type="Proteomes" id="UP000036681">
    <property type="component" value="Unplaced"/>
</dbReference>